<name>A0A0M3IGS4_ASCLU</name>
<dbReference type="AlphaFoldDB" id="A0A0M3IGS4"/>
<accession>A0A0M3IGS4</accession>
<reference evidence="2" key="1">
    <citation type="submission" date="2017-02" db="UniProtKB">
        <authorList>
            <consortium name="WormBaseParasite"/>
        </authorList>
    </citation>
    <scope>IDENTIFICATION</scope>
</reference>
<evidence type="ECO:0000313" key="2">
    <source>
        <dbReference type="WBParaSite" id="ALUE_0001754001-mRNA-1"/>
    </source>
</evidence>
<proteinExistence type="predicted"/>
<dbReference type="WBParaSite" id="ALUE_0001754001-mRNA-1">
    <property type="protein sequence ID" value="ALUE_0001754001-mRNA-1"/>
    <property type="gene ID" value="ALUE_0001754001"/>
</dbReference>
<keyword evidence="1" id="KW-1185">Reference proteome</keyword>
<organism evidence="1 2">
    <name type="scientific">Ascaris lumbricoides</name>
    <name type="common">Giant roundworm</name>
    <dbReference type="NCBI Taxonomy" id="6252"/>
    <lineage>
        <taxon>Eukaryota</taxon>
        <taxon>Metazoa</taxon>
        <taxon>Ecdysozoa</taxon>
        <taxon>Nematoda</taxon>
        <taxon>Chromadorea</taxon>
        <taxon>Rhabditida</taxon>
        <taxon>Spirurina</taxon>
        <taxon>Ascaridomorpha</taxon>
        <taxon>Ascaridoidea</taxon>
        <taxon>Ascarididae</taxon>
        <taxon>Ascaris</taxon>
    </lineage>
</organism>
<protein>
    <submittedName>
        <fullName evidence="2">Transposase</fullName>
    </submittedName>
</protein>
<evidence type="ECO:0000313" key="1">
    <source>
        <dbReference type="Proteomes" id="UP000036681"/>
    </source>
</evidence>
<dbReference type="Proteomes" id="UP000036681">
    <property type="component" value="Unplaced"/>
</dbReference>
<sequence>MEYHKGPRNTEYQLIKAKKALATREYFDADSRMKQLETDIKREMLAMRLLKEHRPIYPGEEEEVRPS</sequence>